<dbReference type="RefSeq" id="WP_069416968.1">
    <property type="nucleotide sequence ID" value="NZ_JACKUL010000026.1"/>
</dbReference>
<gene>
    <name evidence="3" type="ORF">BHQ18_28340</name>
</gene>
<comment type="caution">
    <text evidence="3">The sequence shown here is derived from an EMBL/GenBank/DDBJ whole genome shotgun (WGS) entry which is preliminary data.</text>
</comment>
<dbReference type="STRING" id="1776.BHQ18_28340"/>
<dbReference type="OrthoDB" id="4950746at2"/>
<sequence>MNSKNAKTLAAGAVMGGSLLFTAGMGIAMAQPDAAQDSRVNVSIGNAGVLEDVDVAAAAQIAAGVCDTDVNSVSALAQAADTEGTDQTACTNNLGTVVIQQNGPGQSENAPGQAQGEAQEATPTSEAPAEQPTEPTAEEDGS</sequence>
<keyword evidence="2" id="KW-0732">Signal</keyword>
<protein>
    <recommendedName>
        <fullName evidence="5">Secreted protein</fullName>
    </recommendedName>
</protein>
<name>A0A1E3R8S8_MYCFV</name>
<feature type="region of interest" description="Disordered" evidence="1">
    <location>
        <begin position="99"/>
        <end position="142"/>
    </location>
</feature>
<accession>A0A1E3R8S8</accession>
<reference evidence="4" key="1">
    <citation type="submission" date="2016-09" db="EMBL/GenBank/DDBJ databases">
        <authorList>
            <person name="Greninger A.L."/>
            <person name="Jerome K.R."/>
            <person name="Mcnair B."/>
            <person name="Wallis C."/>
            <person name="Fang F."/>
        </authorList>
    </citation>
    <scope>NUCLEOTIDE SEQUENCE [LARGE SCALE GENOMIC DNA]</scope>
    <source>
        <strain evidence="4">M6</strain>
    </source>
</reference>
<dbReference type="EMBL" id="MIHA01000041">
    <property type="protein sequence ID" value="ODQ85817.1"/>
    <property type="molecule type" value="Genomic_DNA"/>
</dbReference>
<dbReference type="Proteomes" id="UP000094053">
    <property type="component" value="Unassembled WGS sequence"/>
</dbReference>
<evidence type="ECO:0008006" key="5">
    <source>
        <dbReference type="Google" id="ProtNLM"/>
    </source>
</evidence>
<organism evidence="3 4">
    <name type="scientific">Mycolicibacterium flavescens</name>
    <name type="common">Mycobacterium flavescens</name>
    <dbReference type="NCBI Taxonomy" id="1776"/>
    <lineage>
        <taxon>Bacteria</taxon>
        <taxon>Bacillati</taxon>
        <taxon>Actinomycetota</taxon>
        <taxon>Actinomycetes</taxon>
        <taxon>Mycobacteriales</taxon>
        <taxon>Mycobacteriaceae</taxon>
        <taxon>Mycolicibacterium</taxon>
    </lineage>
</organism>
<feature type="signal peptide" evidence="2">
    <location>
        <begin position="1"/>
        <end position="30"/>
    </location>
</feature>
<dbReference type="AlphaFoldDB" id="A0A1E3R8S8"/>
<feature type="chain" id="PRO_5009134735" description="Secreted protein" evidence="2">
    <location>
        <begin position="31"/>
        <end position="142"/>
    </location>
</feature>
<feature type="compositionally biased region" description="Polar residues" evidence="1">
    <location>
        <begin position="99"/>
        <end position="109"/>
    </location>
</feature>
<evidence type="ECO:0000313" key="4">
    <source>
        <dbReference type="Proteomes" id="UP000094053"/>
    </source>
</evidence>
<evidence type="ECO:0000256" key="1">
    <source>
        <dbReference type="SAM" id="MobiDB-lite"/>
    </source>
</evidence>
<proteinExistence type="predicted"/>
<evidence type="ECO:0000256" key="2">
    <source>
        <dbReference type="SAM" id="SignalP"/>
    </source>
</evidence>
<feature type="compositionally biased region" description="Low complexity" evidence="1">
    <location>
        <begin position="110"/>
        <end position="135"/>
    </location>
</feature>
<keyword evidence="4" id="KW-1185">Reference proteome</keyword>
<evidence type="ECO:0000313" key="3">
    <source>
        <dbReference type="EMBL" id="ODQ85817.1"/>
    </source>
</evidence>